<dbReference type="OrthoDB" id="573392at2"/>
<evidence type="ECO:0000313" key="3">
    <source>
        <dbReference type="Proteomes" id="UP000265325"/>
    </source>
</evidence>
<dbReference type="InterPro" id="IPR042204">
    <property type="entry name" value="2Fe-2S-bd_N"/>
</dbReference>
<evidence type="ECO:0000313" key="2">
    <source>
        <dbReference type="EMBL" id="KKZ71135.1"/>
    </source>
</evidence>
<comment type="caution">
    <text evidence="2">The sequence shown here is derived from an EMBL/GenBank/DDBJ whole genome shotgun (WGS) entry which is preliminary data.</text>
</comment>
<dbReference type="Pfam" id="PF13510">
    <property type="entry name" value="Fer2_4"/>
    <property type="match status" value="1"/>
</dbReference>
<dbReference type="RefSeq" id="WP_046910246.1">
    <property type="nucleotide sequence ID" value="NZ_BAAAXG010000017.1"/>
</dbReference>
<dbReference type="Proteomes" id="UP000265325">
    <property type="component" value="Unassembled WGS sequence"/>
</dbReference>
<keyword evidence="1" id="KW-0560">Oxidoreductase</keyword>
<reference evidence="2 3" key="1">
    <citation type="submission" date="2015-05" db="EMBL/GenBank/DDBJ databases">
        <title>Draft Genome assembly of Streptomyces showdoensis.</title>
        <authorList>
            <person name="Thapa K.K."/>
            <person name="Metsa-Ketela M."/>
        </authorList>
    </citation>
    <scope>NUCLEOTIDE SEQUENCE [LARGE SCALE GENOMIC DNA]</scope>
    <source>
        <strain evidence="2 3">ATCC 15227</strain>
    </source>
</reference>
<gene>
    <name evidence="2" type="ORF">VO63_25105</name>
</gene>
<dbReference type="GO" id="GO:0051536">
    <property type="term" value="F:iron-sulfur cluster binding"/>
    <property type="evidence" value="ECO:0007669"/>
    <property type="project" value="InterPro"/>
</dbReference>
<evidence type="ECO:0000256" key="1">
    <source>
        <dbReference type="ARBA" id="ARBA00023002"/>
    </source>
</evidence>
<dbReference type="GO" id="GO:0016491">
    <property type="term" value="F:oxidoreductase activity"/>
    <property type="evidence" value="ECO:0007669"/>
    <property type="project" value="UniProtKB-KW"/>
</dbReference>
<sequence>MTTPRDLVGGEPTATHTVTFDGRELPAQAGQTVAAVLWSAGILSWRTTRGTGAPRGVFCGIGQCFDCLVTVNGTPNQRACLVPAGPGDTITTQEGTGRAELGC</sequence>
<name>A0A2P2GK01_STREW</name>
<protein>
    <submittedName>
        <fullName evidence="2">Proline dehydrogenase</fullName>
    </submittedName>
</protein>
<accession>A0A2P2GK01</accession>
<keyword evidence="3" id="KW-1185">Reference proteome</keyword>
<dbReference type="AlphaFoldDB" id="A0A2P2GK01"/>
<organism evidence="2 3">
    <name type="scientific">Streptomyces showdoensis</name>
    <dbReference type="NCBI Taxonomy" id="68268"/>
    <lineage>
        <taxon>Bacteria</taxon>
        <taxon>Bacillati</taxon>
        <taxon>Actinomycetota</taxon>
        <taxon>Actinomycetes</taxon>
        <taxon>Kitasatosporales</taxon>
        <taxon>Streptomycetaceae</taxon>
        <taxon>Streptomyces</taxon>
    </lineage>
</organism>
<proteinExistence type="predicted"/>
<dbReference type="Gene3D" id="3.10.20.440">
    <property type="entry name" value="2Fe-2S iron-sulphur cluster binding domain, sarcosine oxidase, alpha subunit, N-terminal domain"/>
    <property type="match status" value="1"/>
</dbReference>
<dbReference type="EMBL" id="LAQS01000043">
    <property type="protein sequence ID" value="KKZ71135.1"/>
    <property type="molecule type" value="Genomic_DNA"/>
</dbReference>
<dbReference type="SUPFAM" id="SSF54292">
    <property type="entry name" value="2Fe-2S ferredoxin-like"/>
    <property type="match status" value="1"/>
</dbReference>
<dbReference type="InterPro" id="IPR036010">
    <property type="entry name" value="2Fe-2S_ferredoxin-like_sf"/>
</dbReference>